<dbReference type="PROSITE" id="PS00455">
    <property type="entry name" value="AMP_BINDING"/>
    <property type="match status" value="1"/>
</dbReference>
<gene>
    <name evidence="9" type="ORF">FTJAE_11471</name>
</gene>
<dbReference type="Pfam" id="PF00501">
    <property type="entry name" value="AMP-binding"/>
    <property type="match status" value="1"/>
</dbReference>
<feature type="compositionally biased region" description="Basic and acidic residues" evidence="6">
    <location>
        <begin position="807"/>
        <end position="818"/>
    </location>
</feature>
<organism evidence="9 10">
    <name type="scientific">Fusarium tjaetaba</name>
    <dbReference type="NCBI Taxonomy" id="1567544"/>
    <lineage>
        <taxon>Eukaryota</taxon>
        <taxon>Fungi</taxon>
        <taxon>Dikarya</taxon>
        <taxon>Ascomycota</taxon>
        <taxon>Pezizomycotina</taxon>
        <taxon>Sordariomycetes</taxon>
        <taxon>Hypocreomycetidae</taxon>
        <taxon>Hypocreales</taxon>
        <taxon>Nectriaceae</taxon>
        <taxon>Fusarium</taxon>
        <taxon>Fusarium fujikuroi species complex</taxon>
    </lineage>
</organism>
<feature type="signal peptide" evidence="7">
    <location>
        <begin position="1"/>
        <end position="23"/>
    </location>
</feature>
<feature type="region of interest" description="Disordered" evidence="6">
    <location>
        <begin position="173"/>
        <end position="197"/>
    </location>
</feature>
<dbReference type="Gene3D" id="3.30.300.30">
    <property type="match status" value="1"/>
</dbReference>
<keyword evidence="3" id="KW-0436">Ligase</keyword>
<dbReference type="Pfam" id="PF00550">
    <property type="entry name" value="PP-binding"/>
    <property type="match status" value="2"/>
</dbReference>
<dbReference type="GO" id="GO:0016874">
    <property type="term" value="F:ligase activity"/>
    <property type="evidence" value="ECO:0007669"/>
    <property type="project" value="UniProtKB-KW"/>
</dbReference>
<evidence type="ECO:0000313" key="9">
    <source>
        <dbReference type="EMBL" id="KAF5621130.1"/>
    </source>
</evidence>
<dbReference type="InterPro" id="IPR045851">
    <property type="entry name" value="AMP-bd_C_sf"/>
</dbReference>
<keyword evidence="1" id="KW-0596">Phosphopantetheine</keyword>
<dbReference type="SUPFAM" id="SSF51735">
    <property type="entry name" value="NAD(P)-binding Rossmann-fold domains"/>
    <property type="match status" value="2"/>
</dbReference>
<dbReference type="InterPro" id="IPR042099">
    <property type="entry name" value="ANL_N_sf"/>
</dbReference>
<protein>
    <submittedName>
        <fullName evidence="9">Polyketide synthase</fullName>
    </submittedName>
</protein>
<evidence type="ECO:0000256" key="3">
    <source>
        <dbReference type="ARBA" id="ARBA00022598"/>
    </source>
</evidence>
<evidence type="ECO:0000256" key="5">
    <source>
        <dbReference type="ARBA" id="ARBA00023235"/>
    </source>
</evidence>
<dbReference type="InterPro" id="IPR020845">
    <property type="entry name" value="AMP-binding_CS"/>
</dbReference>
<evidence type="ECO:0000313" key="10">
    <source>
        <dbReference type="Proteomes" id="UP000530670"/>
    </source>
</evidence>
<dbReference type="InterPro" id="IPR023213">
    <property type="entry name" value="CAT-like_dom_sf"/>
</dbReference>
<keyword evidence="4" id="KW-0560">Oxidoreductase</keyword>
<dbReference type="EMBL" id="JAAQRI010000281">
    <property type="protein sequence ID" value="KAF5621130.1"/>
    <property type="molecule type" value="Genomic_DNA"/>
</dbReference>
<dbReference type="RefSeq" id="XP_037201541.1">
    <property type="nucleotide sequence ID" value="XM_037344417.1"/>
</dbReference>
<dbReference type="Gene3D" id="3.30.559.30">
    <property type="entry name" value="Nonribosomal peptide synthetase, condensation domain"/>
    <property type="match status" value="1"/>
</dbReference>
<dbReference type="Proteomes" id="UP000530670">
    <property type="component" value="Unassembled WGS sequence"/>
</dbReference>
<dbReference type="SMART" id="SM00822">
    <property type="entry name" value="PKS_KR"/>
    <property type="match status" value="1"/>
</dbReference>
<keyword evidence="2" id="KW-0597">Phosphoprotein</keyword>
<sequence length="2266" mass="246843">MKFSQMPPRYLAGVLLFIPGGLAAEFGDDFANNLFTDLAPLIALFGERVTMQYMSQATGWADSFTLAMAPLGILTIIVSAIRVGGPSWLKAIIGRARENLAAAEVELMSSTSVDVCELWNGSEIVRSLGSPPVREFILLLPKDRKDANLPTGTFDFECKNIKEAERDGLLTTSNRIGDSEKGMSMCSSEPDSRGIELEDSNKSEKVIIIYNESTSAPNISLNVHPQKRAEAEAPQAHAELLASVAVSLTASLILSSISSVTTQDSSVLVYGASTDIKTALTAQASCKLIFANSDVQSDSIFIHPRASIRAMQHLLPRGISHFVDLTEKTDNKIRQHLSHLYKALSFRLSHAMTSNTANLLETAFKFSGQSHLIPTIVTVQDITSLPSPDPTRNIGRDIGRDVGRNIGRAIIDWRSPQPVSVTIRPISGQGLFSAKKTYLMVGLVSDFGRSLCHWMAENGAKYIVLTSRRAQVDQLWLQEMDDLGAIVRVYPMDVSKRDSVQAVCDSIKDLPPVGGVCNGALVLKDQLFVKMEPEALSDVFAPKVDGTIHLSEIFSEPTLDFFVLFSSMSSVVGNAGQSNYNAASLFQAAIAQQRRERGLAASVMALGMVADVGYIAAKGPTLMERLKKAFYMPISESDAHQIFAEAVAASKPGVTDDDTIEMVSGIQPFNYTASTKARPPWVNNPRFSHFVREEEGSKDVDAGRAGQSDIRILERLDAAGSEEEAAAALLVAFRAKVETMLQMTPDSLNVEASLLDVGIDSLLAVEIRSWFLKEVHVDVPVLKTLSGDNARDICADAANKYLSAKMQESKSETGDASKSDSAANGSATGTSSDGGSSPVRSGHATPPSTVGETEHQEDVKQEKELERAEKLSYAQARLWFLSQFSKDDTSYNCVYVYKLTGTIQIPRLKRAIYTVANHHHSLRACFFTRPGSGEPVQGLLASARDCFKHVKDEDGDALDREIKTWRNHVWQLSDGDVLKIIFISHGAEENSLIIAYHHIAMDGISMHLLLRDLNAVYMGHKLDSSLKQYMDISVEERKAIESGQVDDRISYWTNLHSPPAETLPLFPFARVKSRPIPKTYQNVESLIDIGRELSDQIKRASQSLRITPFYFYLAALQTLFNKLLDVEDICIGVTDANRSEGSLQAIGFFLNLLPLRFNLQKDTNFSDLVTKTAQHYRTAQANMGVPFDVILDKADIPRESTSTPLFQVAMNYRQGNFSKIPLGGSNLEFKDGFDAQSPYDLAFSITPNNDTTYVQVVAREDLYTREGTETLLSAYLALLHDASRDVSKTLETINLYDQSRIDKALSLGYGDVVDYDWPSTLTEKVDEAIKRNPHDVAIKDSSGQLTYGELAIKVNNLASGIQSQLRPGSTVAVLCEPNACWVISMLAIIRSGCIYVPLDGKLPDERLKVISGAVSPGLMLCEDSTKQRANNISTGAPILSVTNRPGPTETTSAPNRERVNETTFVLFTSGSTGTPKGIRLSSRGIINYVATKISKLSLGQEVVLQQSALGFDMSLAQAFLALARGGTLVITPSVSRGDPLALGKLMADEGVTFTLGTPTEYLMLIRHGGQAVKTMGSWRNATSGGEAITAQLKASFRTLQQPPVLTDCYGPTEISCCATMMTIELNDDGDDSAYSSVGPANPNTSIYILDESGHAVPQGLTGEICVGGVGIAISYLDEKSSSQKFISNPFATLKYIENGWTTMYRTGDRGLIRADGGLQFMGRMDGDTTVKLRGLRVDLDDVANTMLQQFKDFLEDAVVTVRGDPAFLVAHVVMTPGTSMDGSKLQDLASTLPLPQYMRPALVIELENLPLNSSGKVDRRAIAALPLPTSPSSPVPTKPTSDRKPTLIEGELRLIWHNVLSQAGLANTARLEPDTDFFHVGGNSLLLVRLRSAIENSMGITLPLSDMYRSSTLVGMAGLIAHQKSSDYAPEVIDWDAETGLPSSIDLSYSPNATPVRTESGLEILMTGSSSFLGKQILQSLLNRPSVARIHCIAVDPDSEASHLKDDRVTVYPGSLNELMLGLKRETAIVSTTTQPFVYPTWSLHDRWDSFALGRRIPVHYISSNRVTLLDSSADSALPPVSVKDHQPPTDGTEGFTAAKWAGEVFLANLSEAAAANAERHLPVSIHRHCAIVGDEAPIEDALNALLRYSKLINAVPRVSSLNVGGHFDFLPVTDVAASFAEFVLSSQGTHSGVAFKHYSSGVKVPPTEFASYMQKTCGDEFRELDLDDWIEEARSEGIEELIVLYLQAIVEKGERITFPFLGNTV</sequence>
<dbReference type="PANTHER" id="PTHR45527">
    <property type="entry name" value="NONRIBOSOMAL PEPTIDE SYNTHETASE"/>
    <property type="match status" value="1"/>
</dbReference>
<dbReference type="Pfam" id="PF00668">
    <property type="entry name" value="Condensation"/>
    <property type="match status" value="1"/>
</dbReference>
<comment type="caution">
    <text evidence="9">The sequence shown here is derived from an EMBL/GenBank/DDBJ whole genome shotgun (WGS) entry which is preliminary data.</text>
</comment>
<dbReference type="CDD" id="cd19532">
    <property type="entry name" value="C_PKS-NRPS"/>
    <property type="match status" value="1"/>
</dbReference>
<feature type="region of interest" description="Disordered" evidence="6">
    <location>
        <begin position="806"/>
        <end position="865"/>
    </location>
</feature>
<dbReference type="PROSITE" id="PS50075">
    <property type="entry name" value="CARRIER"/>
    <property type="match status" value="2"/>
</dbReference>
<dbReference type="InterPro" id="IPR020806">
    <property type="entry name" value="PKS_PP-bd"/>
</dbReference>
<evidence type="ECO:0000256" key="1">
    <source>
        <dbReference type="ARBA" id="ARBA00022450"/>
    </source>
</evidence>
<dbReference type="GeneID" id="59296687"/>
<evidence type="ECO:0000256" key="2">
    <source>
        <dbReference type="ARBA" id="ARBA00022553"/>
    </source>
</evidence>
<keyword evidence="7" id="KW-0732">Signal</keyword>
<accession>A0A8H5QQQ5</accession>
<feature type="domain" description="Carrier" evidence="8">
    <location>
        <begin position="1846"/>
        <end position="1924"/>
    </location>
</feature>
<feature type="compositionally biased region" description="Basic and acidic residues" evidence="6">
    <location>
        <begin position="852"/>
        <end position="865"/>
    </location>
</feature>
<dbReference type="GO" id="GO:0016853">
    <property type="term" value="F:isomerase activity"/>
    <property type="evidence" value="ECO:0007669"/>
    <property type="project" value="UniProtKB-KW"/>
</dbReference>
<evidence type="ECO:0000256" key="6">
    <source>
        <dbReference type="SAM" id="MobiDB-lite"/>
    </source>
</evidence>
<reference evidence="9 10" key="1">
    <citation type="submission" date="2020-05" db="EMBL/GenBank/DDBJ databases">
        <title>Identification and distribution of gene clusters putatively required for synthesis of sphingolipid metabolism inhibitors in phylogenetically diverse species of the filamentous fungus Fusarium.</title>
        <authorList>
            <person name="Kim H.-S."/>
            <person name="Busman M."/>
            <person name="Brown D.W."/>
            <person name="Divon H."/>
            <person name="Uhlig S."/>
            <person name="Proctor R.H."/>
        </authorList>
    </citation>
    <scope>NUCLEOTIDE SEQUENCE [LARGE SCALE GENOMIC DNA]</scope>
    <source>
        <strain evidence="9 10">NRRL 66243</strain>
    </source>
</reference>
<dbReference type="OrthoDB" id="416786at2759"/>
<dbReference type="SUPFAM" id="SSF52777">
    <property type="entry name" value="CoA-dependent acyltransferases"/>
    <property type="match status" value="2"/>
</dbReference>
<feature type="domain" description="Carrier" evidence="8">
    <location>
        <begin position="724"/>
        <end position="801"/>
    </location>
</feature>
<dbReference type="InterPro" id="IPR036736">
    <property type="entry name" value="ACP-like_sf"/>
</dbReference>
<feature type="compositionally biased region" description="Low complexity" evidence="6">
    <location>
        <begin position="819"/>
        <end position="837"/>
    </location>
</feature>
<dbReference type="GO" id="GO:0031177">
    <property type="term" value="F:phosphopantetheine binding"/>
    <property type="evidence" value="ECO:0007669"/>
    <property type="project" value="InterPro"/>
</dbReference>
<dbReference type="InterPro" id="IPR036291">
    <property type="entry name" value="NAD(P)-bd_dom_sf"/>
</dbReference>
<dbReference type="PANTHER" id="PTHR45527:SF1">
    <property type="entry name" value="FATTY ACID SYNTHASE"/>
    <property type="match status" value="1"/>
</dbReference>
<dbReference type="InterPro" id="IPR000873">
    <property type="entry name" value="AMP-dep_synth/lig_dom"/>
</dbReference>
<name>A0A8H5QQQ5_9HYPO</name>
<dbReference type="Gene3D" id="3.30.559.10">
    <property type="entry name" value="Chloramphenicol acetyltransferase-like domain"/>
    <property type="match status" value="1"/>
</dbReference>
<keyword evidence="5" id="KW-0413">Isomerase</keyword>
<dbReference type="SUPFAM" id="SSF47336">
    <property type="entry name" value="ACP-like"/>
    <property type="match status" value="2"/>
</dbReference>
<proteinExistence type="predicted"/>
<dbReference type="InterPro" id="IPR001242">
    <property type="entry name" value="Condensation_dom"/>
</dbReference>
<dbReference type="InterPro" id="IPR057326">
    <property type="entry name" value="KR_dom"/>
</dbReference>
<dbReference type="GO" id="GO:0016491">
    <property type="term" value="F:oxidoreductase activity"/>
    <property type="evidence" value="ECO:0007669"/>
    <property type="project" value="UniProtKB-KW"/>
</dbReference>
<dbReference type="Gene3D" id="3.40.50.12780">
    <property type="entry name" value="N-terminal domain of ligase-like"/>
    <property type="match status" value="1"/>
</dbReference>
<keyword evidence="10" id="KW-1185">Reference proteome</keyword>
<dbReference type="InterPro" id="IPR013968">
    <property type="entry name" value="PKS_KR"/>
</dbReference>
<dbReference type="Gene3D" id="1.10.1200.10">
    <property type="entry name" value="ACP-like"/>
    <property type="match status" value="2"/>
</dbReference>
<evidence type="ECO:0000259" key="8">
    <source>
        <dbReference type="PROSITE" id="PS50075"/>
    </source>
</evidence>
<dbReference type="GO" id="GO:0005737">
    <property type="term" value="C:cytoplasm"/>
    <property type="evidence" value="ECO:0007669"/>
    <property type="project" value="TreeGrafter"/>
</dbReference>
<dbReference type="GO" id="GO:0043041">
    <property type="term" value="P:amino acid activation for nonribosomal peptide biosynthetic process"/>
    <property type="evidence" value="ECO:0007669"/>
    <property type="project" value="TreeGrafter"/>
</dbReference>
<dbReference type="GO" id="GO:0044550">
    <property type="term" value="P:secondary metabolite biosynthetic process"/>
    <property type="evidence" value="ECO:0007669"/>
    <property type="project" value="TreeGrafter"/>
</dbReference>
<dbReference type="SUPFAM" id="SSF56801">
    <property type="entry name" value="Acetyl-CoA synthetase-like"/>
    <property type="match status" value="1"/>
</dbReference>
<evidence type="ECO:0000256" key="4">
    <source>
        <dbReference type="ARBA" id="ARBA00023002"/>
    </source>
</evidence>
<dbReference type="InterPro" id="IPR009081">
    <property type="entry name" value="PP-bd_ACP"/>
</dbReference>
<dbReference type="Pfam" id="PF08659">
    <property type="entry name" value="KR"/>
    <property type="match status" value="1"/>
</dbReference>
<dbReference type="Gene3D" id="3.40.50.720">
    <property type="entry name" value="NAD(P)-binding Rossmann-like Domain"/>
    <property type="match status" value="3"/>
</dbReference>
<evidence type="ECO:0000256" key="7">
    <source>
        <dbReference type="SAM" id="SignalP"/>
    </source>
</evidence>
<dbReference type="SMART" id="SM00823">
    <property type="entry name" value="PKS_PP"/>
    <property type="match status" value="2"/>
</dbReference>
<dbReference type="CDD" id="cd05930">
    <property type="entry name" value="A_NRPS"/>
    <property type="match status" value="1"/>
</dbReference>
<feature type="chain" id="PRO_5034995857" evidence="7">
    <location>
        <begin position="24"/>
        <end position="2266"/>
    </location>
</feature>
<dbReference type="InterPro" id="IPR006162">
    <property type="entry name" value="Ppantetheine_attach_site"/>
</dbReference>
<dbReference type="PROSITE" id="PS00012">
    <property type="entry name" value="PHOSPHOPANTETHEINE"/>
    <property type="match status" value="2"/>
</dbReference>